<dbReference type="Proteomes" id="UP000318384">
    <property type="component" value="Chromosome"/>
</dbReference>
<accession>A0A517WZT7</accession>
<dbReference type="EMBL" id="CP037422">
    <property type="protein sequence ID" value="QDU10761.1"/>
    <property type="molecule type" value="Genomic_DNA"/>
</dbReference>
<keyword evidence="3" id="KW-1185">Reference proteome</keyword>
<gene>
    <name evidence="2" type="ORF">V202x_41730</name>
</gene>
<reference evidence="2 3" key="1">
    <citation type="submission" date="2019-03" db="EMBL/GenBank/DDBJ databases">
        <title>Deep-cultivation of Planctomycetes and their phenomic and genomic characterization uncovers novel biology.</title>
        <authorList>
            <person name="Wiegand S."/>
            <person name="Jogler M."/>
            <person name="Boedeker C."/>
            <person name="Pinto D."/>
            <person name="Vollmers J."/>
            <person name="Rivas-Marin E."/>
            <person name="Kohn T."/>
            <person name="Peeters S.H."/>
            <person name="Heuer A."/>
            <person name="Rast P."/>
            <person name="Oberbeckmann S."/>
            <person name="Bunk B."/>
            <person name="Jeske O."/>
            <person name="Meyerdierks A."/>
            <person name="Storesund J.E."/>
            <person name="Kallscheuer N."/>
            <person name="Luecker S."/>
            <person name="Lage O.M."/>
            <person name="Pohl T."/>
            <person name="Merkel B.J."/>
            <person name="Hornburger P."/>
            <person name="Mueller R.-W."/>
            <person name="Bruemmer F."/>
            <person name="Labrenz M."/>
            <person name="Spormann A.M."/>
            <person name="Op den Camp H."/>
            <person name="Overmann J."/>
            <person name="Amann R."/>
            <person name="Jetten M.S.M."/>
            <person name="Mascher T."/>
            <person name="Medema M.H."/>
            <person name="Devos D.P."/>
            <person name="Kaster A.-K."/>
            <person name="Ovreas L."/>
            <person name="Rohde M."/>
            <person name="Galperin M.Y."/>
            <person name="Jogler C."/>
        </authorList>
    </citation>
    <scope>NUCLEOTIDE SEQUENCE [LARGE SCALE GENOMIC DNA]</scope>
    <source>
        <strain evidence="2 3">V202</strain>
    </source>
</reference>
<dbReference type="AlphaFoldDB" id="A0A517WZT7"/>
<name>A0A517WZT7_9PLAN</name>
<evidence type="ECO:0000313" key="2">
    <source>
        <dbReference type="EMBL" id="QDU10761.1"/>
    </source>
</evidence>
<organism evidence="2 3">
    <name type="scientific">Gimesia aquarii</name>
    <dbReference type="NCBI Taxonomy" id="2527964"/>
    <lineage>
        <taxon>Bacteria</taxon>
        <taxon>Pseudomonadati</taxon>
        <taxon>Planctomycetota</taxon>
        <taxon>Planctomycetia</taxon>
        <taxon>Planctomycetales</taxon>
        <taxon>Planctomycetaceae</taxon>
        <taxon>Gimesia</taxon>
    </lineage>
</organism>
<evidence type="ECO:0000313" key="3">
    <source>
        <dbReference type="Proteomes" id="UP000318384"/>
    </source>
</evidence>
<sequence>MPNSNPTCNPPSDITYDPDKLASLASTSKGNNDAEFKPRL</sequence>
<protein>
    <submittedName>
        <fullName evidence="2">Uncharacterized protein</fullName>
    </submittedName>
</protein>
<feature type="compositionally biased region" description="Polar residues" evidence="1">
    <location>
        <begin position="1"/>
        <end position="12"/>
    </location>
</feature>
<proteinExistence type="predicted"/>
<evidence type="ECO:0000256" key="1">
    <source>
        <dbReference type="SAM" id="MobiDB-lite"/>
    </source>
</evidence>
<feature type="region of interest" description="Disordered" evidence="1">
    <location>
        <begin position="1"/>
        <end position="40"/>
    </location>
</feature>